<dbReference type="NCBIfam" id="TIGR03361">
    <property type="entry name" value="VI_Rhs_Vgr"/>
    <property type="match status" value="1"/>
</dbReference>
<dbReference type="InterPro" id="IPR006531">
    <property type="entry name" value="Gp5/Vgr_OB"/>
</dbReference>
<evidence type="ECO:0000313" key="7">
    <source>
        <dbReference type="Proteomes" id="UP000239866"/>
    </source>
</evidence>
<dbReference type="AlphaFoldDB" id="A0A2T1KPB6"/>
<evidence type="ECO:0000256" key="3">
    <source>
        <dbReference type="ARBA" id="ARBA00022525"/>
    </source>
</evidence>
<name>A0A2T1KPB6_9GAMM</name>
<accession>A0A2T1KPB6</accession>
<keyword evidence="7" id="KW-1185">Reference proteome</keyword>
<feature type="domain" description="Gp5/Type VI secretion system Vgr protein OB-fold" evidence="4">
    <location>
        <begin position="389"/>
        <end position="456"/>
    </location>
</feature>
<dbReference type="Pfam" id="PF22178">
    <property type="entry name" value="Gp5_trimer_C"/>
    <property type="match status" value="1"/>
</dbReference>
<comment type="caution">
    <text evidence="6">The sequence shown here is derived from an EMBL/GenBank/DDBJ whole genome shotgun (WGS) entry which is preliminary data.</text>
</comment>
<dbReference type="Gene3D" id="3.55.50.10">
    <property type="entry name" value="Baseplate protein-like domains"/>
    <property type="match status" value="1"/>
</dbReference>
<comment type="similarity">
    <text evidence="2">Belongs to the VgrG protein family.</text>
</comment>
<evidence type="ECO:0000256" key="1">
    <source>
        <dbReference type="ARBA" id="ARBA00004613"/>
    </source>
</evidence>
<dbReference type="SUPFAM" id="SSF69279">
    <property type="entry name" value="Phage tail proteins"/>
    <property type="match status" value="2"/>
</dbReference>
<dbReference type="InterPro" id="IPR037026">
    <property type="entry name" value="Vgr_OB-fold_dom_sf"/>
</dbReference>
<dbReference type="NCBIfam" id="TIGR01646">
    <property type="entry name" value="vgr_GE"/>
    <property type="match status" value="1"/>
</dbReference>
<dbReference type="Proteomes" id="UP000239866">
    <property type="component" value="Unassembled WGS sequence"/>
</dbReference>
<dbReference type="InterPro" id="IPR017847">
    <property type="entry name" value="T6SS_RhsGE_Vgr_subset"/>
</dbReference>
<evidence type="ECO:0000313" key="6">
    <source>
        <dbReference type="EMBL" id="PSF11878.1"/>
    </source>
</evidence>
<dbReference type="Pfam" id="PF04717">
    <property type="entry name" value="Phage_base_V"/>
    <property type="match status" value="1"/>
</dbReference>
<organism evidence="6 7">
    <name type="scientific">Marinobacter fuscus</name>
    <dbReference type="NCBI Taxonomy" id="2109942"/>
    <lineage>
        <taxon>Bacteria</taxon>
        <taxon>Pseudomonadati</taxon>
        <taxon>Pseudomonadota</taxon>
        <taxon>Gammaproteobacteria</taxon>
        <taxon>Pseudomonadales</taxon>
        <taxon>Marinobacteraceae</taxon>
        <taxon>Marinobacter</taxon>
    </lineage>
</organism>
<dbReference type="RefSeq" id="WP_106761664.1">
    <property type="nucleotide sequence ID" value="NZ_PXNP01000020.1"/>
</dbReference>
<dbReference type="InterPro" id="IPR054030">
    <property type="entry name" value="Gp5_Vgr_C"/>
</dbReference>
<comment type="subcellular location">
    <subcellularLocation>
        <location evidence="1">Secreted</location>
    </subcellularLocation>
</comment>
<dbReference type="GO" id="GO:0005576">
    <property type="term" value="C:extracellular region"/>
    <property type="evidence" value="ECO:0007669"/>
    <property type="project" value="UniProtKB-SubCell"/>
</dbReference>
<dbReference type="PANTHER" id="PTHR32305">
    <property type="match status" value="1"/>
</dbReference>
<dbReference type="SUPFAM" id="SSF69255">
    <property type="entry name" value="gp5 N-terminal domain-like"/>
    <property type="match status" value="1"/>
</dbReference>
<reference evidence="6 7" key="1">
    <citation type="submission" date="2018-03" db="EMBL/GenBank/DDBJ databases">
        <title>Marinobacter brunus sp. nov., a marine bacterium of Gamma-proteobacteria isolated from the surface seawater of the South China Sea.</title>
        <authorList>
            <person name="Cheng H."/>
            <person name="Wu Y.-H."/>
            <person name="Xamxidin M."/>
            <person name="Xu X.-W."/>
        </authorList>
    </citation>
    <scope>NUCLEOTIDE SEQUENCE [LARGE SCALE GENOMIC DNA]</scope>
    <source>
        <strain evidence="6 7">NH169-3</strain>
    </source>
</reference>
<dbReference type="OrthoDB" id="9762420at2"/>
<dbReference type="InterPro" id="IPR006533">
    <property type="entry name" value="T6SS_Vgr_RhsGE"/>
</dbReference>
<dbReference type="Gene3D" id="2.30.110.50">
    <property type="match status" value="1"/>
</dbReference>
<protein>
    <submittedName>
        <fullName evidence="6">Type VI secretion system tip protein VgrG</fullName>
    </submittedName>
</protein>
<evidence type="ECO:0000256" key="2">
    <source>
        <dbReference type="ARBA" id="ARBA00005558"/>
    </source>
</evidence>
<dbReference type="InterPro" id="IPR050708">
    <property type="entry name" value="T6SS_VgrG/RHS"/>
</dbReference>
<dbReference type="Gene3D" id="4.10.220.110">
    <property type="match status" value="1"/>
</dbReference>
<evidence type="ECO:0000259" key="4">
    <source>
        <dbReference type="Pfam" id="PF04717"/>
    </source>
</evidence>
<dbReference type="PANTHER" id="PTHR32305:SF15">
    <property type="entry name" value="PROTEIN RHSA-RELATED"/>
    <property type="match status" value="1"/>
</dbReference>
<proteinExistence type="inferred from homology"/>
<feature type="domain" description="Gp5/Type VI secretion system Vgr C-terminal trimerisation" evidence="5">
    <location>
        <begin position="473"/>
        <end position="583"/>
    </location>
</feature>
<dbReference type="SUPFAM" id="SSF69349">
    <property type="entry name" value="Phage fibre proteins"/>
    <property type="match status" value="1"/>
</dbReference>
<gene>
    <name evidence="6" type="ORF">C7H09_05825</name>
</gene>
<evidence type="ECO:0000259" key="5">
    <source>
        <dbReference type="Pfam" id="PF22178"/>
    </source>
</evidence>
<dbReference type="Pfam" id="PF05954">
    <property type="entry name" value="Phage_GPD"/>
    <property type="match status" value="1"/>
</dbReference>
<dbReference type="EMBL" id="PXNP01000020">
    <property type="protein sequence ID" value="PSF11878.1"/>
    <property type="molecule type" value="Genomic_DNA"/>
</dbReference>
<dbReference type="Gene3D" id="2.40.50.230">
    <property type="entry name" value="Gp5 N-terminal domain"/>
    <property type="match status" value="1"/>
</dbReference>
<keyword evidence="3" id="KW-0964">Secreted</keyword>
<sequence length="631" mass="69986">MGKELQHHFLQIHSSLGKDALVLERLNVREGMSRLFEVRVGFTANQRIPDMKKHIGEGVTVSLKVGSKDGGGEKHFHGHFLSIWELGKPLHNSDGQRYEAIIVPRAWSAANRTNCRIFQDKTVKKIVETILGEHGVAFSWKLKKGLYTYRYCVQYNETDWDFVCRLLAHEGLCFYFLHSSGSHTMVITDHEKAWTKAVEGSVVFCSRPTGTAHISSWYAGFKATANSIIEHGFDFEVPKQKIKDSSSEKVPGGPFGSRELFGYFGEDRPIKDGASLAALHLKGIAQESESYRAVSDYRSFGVGHTFSFKEHEDEIPPHNEFVITEISIEASVPLNADNQPSMGNYFYTNSFRCIPTDAPYVPRKLPKPMVPGLQTATVTCAPGEEIYVDEHGRIKVQFHWDREGKYDQKSSCWIRVAQSWAGEQWGAQFIPREGQEVLVEFLSGDPDLPLITGSVYNGKNKMPYEPLSKKNISGFKTRSTTKGGGANYNEISFDDTIGKELFLMHAEKDHTLTVEHDQTDDVKNDRTTTIGNDDTLTVKNNQTDDVKNDRTTTVGNNDTLTVKNNQTINVTGNQATTAGKAITIDAGQSITLKTGAASITMEASGAISIKGTSISVQGTTIDLKAAKISLN</sequence>